<dbReference type="OrthoDB" id="2119855at2"/>
<dbReference type="KEGG" id="aar:Acear_1131"/>
<name>D9QQ62_ACEAZ</name>
<organism evidence="1 2">
    <name type="scientific">Acetohalobium arabaticum (strain ATCC 49924 / DSM 5501 / Z-7288)</name>
    <dbReference type="NCBI Taxonomy" id="574087"/>
    <lineage>
        <taxon>Bacteria</taxon>
        <taxon>Bacillati</taxon>
        <taxon>Bacillota</taxon>
        <taxon>Clostridia</taxon>
        <taxon>Halanaerobiales</taxon>
        <taxon>Halobacteroidaceae</taxon>
        <taxon>Acetohalobium</taxon>
    </lineage>
</organism>
<dbReference type="RefSeq" id="WP_013278099.1">
    <property type="nucleotide sequence ID" value="NC_014378.1"/>
</dbReference>
<evidence type="ECO:0000313" key="2">
    <source>
        <dbReference type="Proteomes" id="UP000001661"/>
    </source>
</evidence>
<dbReference type="AlphaFoldDB" id="D9QQ62"/>
<dbReference type="HOGENOM" id="CLU_2682691_0_0_9"/>
<keyword evidence="2" id="KW-1185">Reference proteome</keyword>
<protein>
    <submittedName>
        <fullName evidence="1">Uncharacterized protein</fullName>
    </submittedName>
</protein>
<reference evidence="1 2" key="1">
    <citation type="journal article" date="2010" name="Stand. Genomic Sci.">
        <title>Complete genome sequence of Acetohalobium arabaticum type strain (Z-7288).</title>
        <authorList>
            <person name="Sikorski J."/>
            <person name="Lapidus A."/>
            <person name="Chertkov O."/>
            <person name="Lucas S."/>
            <person name="Copeland A."/>
            <person name="Glavina Del Rio T."/>
            <person name="Nolan M."/>
            <person name="Tice H."/>
            <person name="Cheng J.F."/>
            <person name="Han C."/>
            <person name="Brambilla E."/>
            <person name="Pitluck S."/>
            <person name="Liolios K."/>
            <person name="Ivanova N."/>
            <person name="Mavromatis K."/>
            <person name="Mikhailova N."/>
            <person name="Pati A."/>
            <person name="Bruce D."/>
            <person name="Detter C."/>
            <person name="Tapia R."/>
            <person name="Goodwin L."/>
            <person name="Chen A."/>
            <person name="Palaniappan K."/>
            <person name="Land M."/>
            <person name="Hauser L."/>
            <person name="Chang Y.J."/>
            <person name="Jeffries C.D."/>
            <person name="Rohde M."/>
            <person name="Goker M."/>
            <person name="Spring S."/>
            <person name="Woyke T."/>
            <person name="Bristow J."/>
            <person name="Eisen J.A."/>
            <person name="Markowitz V."/>
            <person name="Hugenholtz P."/>
            <person name="Kyrpides N.C."/>
            <person name="Klenk H.P."/>
        </authorList>
    </citation>
    <scope>NUCLEOTIDE SEQUENCE [LARGE SCALE GENOMIC DNA]</scope>
    <source>
        <strain evidence="2">ATCC 49924 / DSM 5501 / Z-7288</strain>
    </source>
</reference>
<proteinExistence type="predicted"/>
<accession>D9QQ62</accession>
<evidence type="ECO:0000313" key="1">
    <source>
        <dbReference type="EMBL" id="ADL12653.1"/>
    </source>
</evidence>
<dbReference type="Proteomes" id="UP000001661">
    <property type="component" value="Chromosome"/>
</dbReference>
<gene>
    <name evidence="1" type="ordered locus">Acear_1131</name>
</gene>
<dbReference type="EMBL" id="CP002105">
    <property type="protein sequence ID" value="ADL12653.1"/>
    <property type="molecule type" value="Genomic_DNA"/>
</dbReference>
<sequence>MGYCKKNTFKNQLKEQIGEFIVVLIKSGVDCCKKKGVLCGIEEDFLVIMNDDSKMEISLKAIVAIKKSISGTKQNNYFDEYCYE</sequence>